<reference evidence="1 2" key="1">
    <citation type="submission" date="2013-10" db="EMBL/GenBank/DDBJ databases">
        <title>Draft genomes and the virulence plasmids of Sd1617 vaccine constructs: WRSd3 and WRSd5.</title>
        <authorList>
            <person name="Aksomboon Vongsawan A."/>
            <person name="Venkatesan M.M."/>
            <person name="Vaisvil B."/>
            <person name="Emel G."/>
            <person name="Kepatral V."/>
            <person name="Sethabutr O."/>
            <person name="Serichantalergs O."/>
            <person name="Mason C."/>
        </authorList>
    </citation>
    <scope>NUCLEOTIDE SEQUENCE [LARGE SCALE GENOMIC DNA]</scope>
    <source>
        <strain evidence="1 2">WRSd3</strain>
        <plasmid evidence="1">unnamed</plasmid>
    </source>
</reference>
<evidence type="ECO:0000313" key="2">
    <source>
        <dbReference type="Proteomes" id="UP000017944"/>
    </source>
</evidence>
<sequence>MQKHIKQSLNQNMRAVLYINATGEIYLCLALKKRGGTLYVR</sequence>
<dbReference type="Proteomes" id="UP000017944">
    <property type="component" value="Unassembled WGS sequence"/>
</dbReference>
<name>A0A090N9Q9_SHIDY</name>
<keyword evidence="1" id="KW-0614">Plasmid</keyword>
<gene>
    <name evidence="1" type="ORF">WRSd3_p00263</name>
</gene>
<comment type="caution">
    <text evidence="1">The sequence shown here is derived from an EMBL/GenBank/DDBJ whole genome shotgun (WGS) entry which is preliminary data.</text>
</comment>
<dbReference type="EMBL" id="AXUT01000778">
    <property type="protein sequence ID" value="ESU76111.1"/>
    <property type="molecule type" value="Genomic_DNA"/>
</dbReference>
<organism evidence="1 2">
    <name type="scientific">Shigella dysenteriae WRSd3</name>
    <dbReference type="NCBI Taxonomy" id="1401327"/>
    <lineage>
        <taxon>Bacteria</taxon>
        <taxon>Pseudomonadati</taxon>
        <taxon>Pseudomonadota</taxon>
        <taxon>Gammaproteobacteria</taxon>
        <taxon>Enterobacterales</taxon>
        <taxon>Enterobacteriaceae</taxon>
        <taxon>Shigella</taxon>
    </lineage>
</organism>
<protein>
    <submittedName>
        <fullName evidence="1">Uncharacterized protein</fullName>
    </submittedName>
</protein>
<geneLocation type="plasmid" evidence="1">
    <name>unnamed</name>
</geneLocation>
<dbReference type="AlphaFoldDB" id="A0A090N9Q9"/>
<accession>A0A090N9Q9</accession>
<proteinExistence type="predicted"/>
<evidence type="ECO:0000313" key="1">
    <source>
        <dbReference type="EMBL" id="ESU76111.1"/>
    </source>
</evidence>